<proteinExistence type="predicted"/>
<reference evidence="4" key="1">
    <citation type="journal article" date="2020" name="Nature">
        <title>Giant virus diversity and host interactions through global metagenomics.</title>
        <authorList>
            <person name="Schulz F."/>
            <person name="Roux S."/>
            <person name="Paez-Espino D."/>
            <person name="Jungbluth S."/>
            <person name="Walsh D.A."/>
            <person name="Denef V.J."/>
            <person name="McMahon K.D."/>
            <person name="Konstantinidis K.T."/>
            <person name="Eloe-Fadrosh E.A."/>
            <person name="Kyrpides N.C."/>
            <person name="Woyke T."/>
        </authorList>
    </citation>
    <scope>NUCLEOTIDE SEQUENCE</scope>
    <source>
        <strain evidence="4">GVMAG-M-3300023184-190</strain>
    </source>
</reference>
<dbReference type="GO" id="GO:0003689">
    <property type="term" value="F:DNA clamp loader activity"/>
    <property type="evidence" value="ECO:0007669"/>
    <property type="project" value="TreeGrafter"/>
</dbReference>
<dbReference type="SUPFAM" id="SSF52540">
    <property type="entry name" value="P-loop containing nucleoside triphosphate hydrolases"/>
    <property type="match status" value="1"/>
</dbReference>
<evidence type="ECO:0000256" key="2">
    <source>
        <dbReference type="ARBA" id="ARBA00022741"/>
    </source>
</evidence>
<evidence type="ECO:0008006" key="5">
    <source>
        <dbReference type="Google" id="ProtNLM"/>
    </source>
</evidence>
<dbReference type="InterPro" id="IPR027417">
    <property type="entry name" value="P-loop_NTPase"/>
</dbReference>
<dbReference type="GO" id="GO:0005663">
    <property type="term" value="C:DNA replication factor C complex"/>
    <property type="evidence" value="ECO:0007669"/>
    <property type="project" value="TreeGrafter"/>
</dbReference>
<keyword evidence="1" id="KW-0235">DNA replication</keyword>
<dbReference type="GO" id="GO:0005634">
    <property type="term" value="C:nucleus"/>
    <property type="evidence" value="ECO:0007669"/>
    <property type="project" value="TreeGrafter"/>
</dbReference>
<dbReference type="GO" id="GO:0005524">
    <property type="term" value="F:ATP binding"/>
    <property type="evidence" value="ECO:0007669"/>
    <property type="project" value="UniProtKB-KW"/>
</dbReference>
<protein>
    <recommendedName>
        <fullName evidence="5">AAA+ ATPase domain-containing protein</fullName>
    </recommendedName>
</protein>
<keyword evidence="2" id="KW-0547">Nucleotide-binding</keyword>
<dbReference type="PANTHER" id="PTHR11669">
    <property type="entry name" value="REPLICATION FACTOR C / DNA POLYMERASE III GAMMA-TAU SUBUNIT"/>
    <property type="match status" value="1"/>
</dbReference>
<dbReference type="AlphaFoldDB" id="A0A6C0I3R7"/>
<sequence length="293" mass="34351">MLPFFTKKDKTVEEQCSIDLSIHKAIHDKLNYFYESNKIPHIIFYGSSGSGKRTIVDHFLRKIYKNDKAKMKSGIIIVNCAHGKGIKLIREELKFFAKTNIQSNNGITFKTIVLLNADYLTIDAQSALRRCIELFSHNTRFFIIVENKQKLLNPILSRFCEIYIPEHTVDGKIVNLHVQSIMQHYTVVDGADEDKKLWIQEKMNDIATTDDVENLHLHLTDIIAEWYEMGYSCIDLVDWVQDSERFDAKEKASFYVCFDKIRTEFRCEKLLLLYLLDYLFLRLDKDVKNVYVL</sequence>
<dbReference type="GO" id="GO:0006261">
    <property type="term" value="P:DNA-templated DNA replication"/>
    <property type="evidence" value="ECO:0007669"/>
    <property type="project" value="TreeGrafter"/>
</dbReference>
<evidence type="ECO:0000256" key="3">
    <source>
        <dbReference type="ARBA" id="ARBA00022840"/>
    </source>
</evidence>
<dbReference type="EMBL" id="MN740088">
    <property type="protein sequence ID" value="QHT87422.1"/>
    <property type="molecule type" value="Genomic_DNA"/>
</dbReference>
<organism evidence="4">
    <name type="scientific">viral metagenome</name>
    <dbReference type="NCBI Taxonomy" id="1070528"/>
    <lineage>
        <taxon>unclassified sequences</taxon>
        <taxon>metagenomes</taxon>
        <taxon>organismal metagenomes</taxon>
    </lineage>
</organism>
<dbReference type="InterPro" id="IPR050238">
    <property type="entry name" value="DNA_Rep/Repair_Clamp_Loader"/>
</dbReference>
<dbReference type="Gene3D" id="3.40.50.300">
    <property type="entry name" value="P-loop containing nucleotide triphosphate hydrolases"/>
    <property type="match status" value="1"/>
</dbReference>
<evidence type="ECO:0000313" key="4">
    <source>
        <dbReference type="EMBL" id="QHT87422.1"/>
    </source>
</evidence>
<keyword evidence="3" id="KW-0067">ATP-binding</keyword>
<accession>A0A6C0I3R7</accession>
<dbReference type="PANTHER" id="PTHR11669:SF20">
    <property type="entry name" value="REPLICATION FACTOR C SUBUNIT 4"/>
    <property type="match status" value="1"/>
</dbReference>
<dbReference type="CDD" id="cd00009">
    <property type="entry name" value="AAA"/>
    <property type="match status" value="1"/>
</dbReference>
<evidence type="ECO:0000256" key="1">
    <source>
        <dbReference type="ARBA" id="ARBA00022705"/>
    </source>
</evidence>
<name>A0A6C0I3R7_9ZZZZ</name>
<dbReference type="GO" id="GO:0006281">
    <property type="term" value="P:DNA repair"/>
    <property type="evidence" value="ECO:0007669"/>
    <property type="project" value="TreeGrafter"/>
</dbReference>